<evidence type="ECO:0000313" key="3">
    <source>
        <dbReference type="EMBL" id="CEM47387.1"/>
    </source>
</evidence>
<dbReference type="Pfam" id="PF05219">
    <property type="entry name" value="DREV"/>
    <property type="match status" value="1"/>
</dbReference>
<dbReference type="AlphaFoldDB" id="A0A0G4HSM3"/>
<protein>
    <recommendedName>
        <fullName evidence="4">Methyltransferase type 11 domain-containing protein</fullName>
    </recommendedName>
</protein>
<reference evidence="3" key="1">
    <citation type="submission" date="2014-11" db="EMBL/GenBank/DDBJ databases">
        <authorList>
            <person name="Otto D Thomas"/>
            <person name="Naeem Raeece"/>
        </authorList>
    </citation>
    <scope>NUCLEOTIDE SEQUENCE</scope>
</reference>
<sequence>MWFVLLTAFVGLLGFWFLGLFGSSGGQRGTRDGKKPASRLIFLWRLFLGLVLGGVVFTVFRLKQNGEKFDPISWTLWTRAGRYRPSFTYNVSLESFPEHYQKAFVPFGLDSETRHWLEEAKNSSMVKLQVSKILRAFMSRTTANGILNRGHMHIFSPAQASSFLQRSEGDVGHLLDIGAGDGDVTDVLAPLFSNTSATEVSWSMRWRLRMKGYDVVSEGAKGAYDVVSCLNVIDRCDHPLRLLESMREMLKPGGRILLAVVLPWSPIVEQGRKKFPPKDRLPMDGAFSSEKPTPTFERAAQIFLSRVIQPAGFVVERWTRLPYLCDGGPRLAGWLKAGGNGGRLAGRLKAGGNRGGLAGRLEAGGNGGGLAGQLKAGGNRGGLAGRLKAGGNGGGLAGRLMAGGNGGGLAGRLKAGGNGGGLAGRLKAGGNGGGLAGRLKAGGNGGGLAGRLMAGGNGGGLAGWLTAGGSGGGLAGRLKAGGNGGGLAGRLTANSVCMDSLS</sequence>
<organism evidence="3">
    <name type="scientific">Chromera velia CCMP2878</name>
    <dbReference type="NCBI Taxonomy" id="1169474"/>
    <lineage>
        <taxon>Eukaryota</taxon>
        <taxon>Sar</taxon>
        <taxon>Alveolata</taxon>
        <taxon>Colpodellida</taxon>
        <taxon>Chromeraceae</taxon>
        <taxon>Chromera</taxon>
    </lineage>
</organism>
<dbReference type="InterPro" id="IPR007884">
    <property type="entry name" value="METL9"/>
</dbReference>
<name>A0A0G4HSM3_9ALVE</name>
<accession>A0A0G4HSM3</accession>
<keyword evidence="2" id="KW-0812">Transmembrane</keyword>
<evidence type="ECO:0008006" key="4">
    <source>
        <dbReference type="Google" id="ProtNLM"/>
    </source>
</evidence>
<dbReference type="CDD" id="cd02440">
    <property type="entry name" value="AdoMet_MTases"/>
    <property type="match status" value="1"/>
</dbReference>
<evidence type="ECO:0000256" key="2">
    <source>
        <dbReference type="SAM" id="Phobius"/>
    </source>
</evidence>
<evidence type="ECO:0000256" key="1">
    <source>
        <dbReference type="SAM" id="MobiDB-lite"/>
    </source>
</evidence>
<proteinExistence type="predicted"/>
<dbReference type="PANTHER" id="PTHR12890:SF0">
    <property type="entry name" value="PROTEIN-L-HISTIDINE N-PROS-METHYLTRANSFERASE"/>
    <property type="match status" value="1"/>
</dbReference>
<feature type="compositionally biased region" description="Basic and acidic residues" evidence="1">
    <location>
        <begin position="273"/>
        <end position="282"/>
    </location>
</feature>
<dbReference type="GO" id="GO:0106370">
    <property type="term" value="F:protein-L-histidine N-pros-methyltransferase activity"/>
    <property type="evidence" value="ECO:0007669"/>
    <property type="project" value="InterPro"/>
</dbReference>
<dbReference type="SUPFAM" id="SSF53335">
    <property type="entry name" value="S-adenosyl-L-methionine-dependent methyltransferases"/>
    <property type="match status" value="1"/>
</dbReference>
<feature type="region of interest" description="Disordered" evidence="1">
    <location>
        <begin position="273"/>
        <end position="292"/>
    </location>
</feature>
<dbReference type="PANTHER" id="PTHR12890">
    <property type="entry name" value="DREV PROTEIN"/>
    <property type="match status" value="1"/>
</dbReference>
<gene>
    <name evidence="3" type="ORF">Cvel_31127</name>
</gene>
<dbReference type="InterPro" id="IPR029063">
    <property type="entry name" value="SAM-dependent_MTases_sf"/>
</dbReference>
<feature type="transmembrane region" description="Helical" evidence="2">
    <location>
        <begin position="42"/>
        <end position="60"/>
    </location>
</feature>
<dbReference type="Gene3D" id="3.40.50.150">
    <property type="entry name" value="Vaccinia Virus protein VP39"/>
    <property type="match status" value="1"/>
</dbReference>
<keyword evidence="2" id="KW-0472">Membrane</keyword>
<keyword evidence="2" id="KW-1133">Transmembrane helix</keyword>
<dbReference type="VEuPathDB" id="CryptoDB:Cvel_31127"/>
<dbReference type="EMBL" id="CDMZ01003731">
    <property type="protein sequence ID" value="CEM47387.1"/>
    <property type="molecule type" value="Genomic_DNA"/>
</dbReference>